<evidence type="ECO:0000256" key="8">
    <source>
        <dbReference type="ARBA" id="ARBA00047761"/>
    </source>
</evidence>
<dbReference type="GO" id="GO:0004722">
    <property type="term" value="F:protein serine/threonine phosphatase activity"/>
    <property type="evidence" value="ECO:0007669"/>
    <property type="project" value="UniProtKB-EC"/>
</dbReference>
<keyword evidence="5" id="KW-0904">Protein phosphatase</keyword>
<evidence type="ECO:0000256" key="4">
    <source>
        <dbReference type="ARBA" id="ARBA00022801"/>
    </source>
</evidence>
<evidence type="ECO:0000256" key="3">
    <source>
        <dbReference type="ARBA" id="ARBA00022723"/>
    </source>
</evidence>
<proteinExistence type="inferred from homology"/>
<comment type="similarity">
    <text evidence="2 11">Belongs to the PPP phosphatase family.</text>
</comment>
<dbReference type="Proteomes" id="UP000504634">
    <property type="component" value="Unplaced"/>
</dbReference>
<evidence type="ECO:0000313" key="14">
    <source>
        <dbReference type="RefSeq" id="XP_030375532.1"/>
    </source>
</evidence>
<gene>
    <name evidence="14" type="primary">LOC115624826</name>
</gene>
<comment type="catalytic activity">
    <reaction evidence="8">
        <text>O-phospho-L-seryl-[protein] + H2O = L-seryl-[protein] + phosphate</text>
        <dbReference type="Rhea" id="RHEA:20629"/>
        <dbReference type="Rhea" id="RHEA-COMP:9863"/>
        <dbReference type="Rhea" id="RHEA-COMP:11604"/>
        <dbReference type="ChEBI" id="CHEBI:15377"/>
        <dbReference type="ChEBI" id="CHEBI:29999"/>
        <dbReference type="ChEBI" id="CHEBI:43474"/>
        <dbReference type="ChEBI" id="CHEBI:83421"/>
        <dbReference type="EC" id="3.1.3.16"/>
    </reaction>
</comment>
<keyword evidence="13" id="KW-1185">Reference proteome</keyword>
<dbReference type="Gene3D" id="3.60.21.10">
    <property type="match status" value="1"/>
</dbReference>
<protein>
    <recommendedName>
        <fullName evidence="11">Serine/threonine-protein phosphatase</fullName>
        <ecNumber evidence="11">3.1.3.16</ecNumber>
    </recommendedName>
</protein>
<dbReference type="InterPro" id="IPR050341">
    <property type="entry name" value="PP1_catalytic_subunit"/>
</dbReference>
<sequence length="315" mass="35839">MLVTQIEDMINKLRLWKQNKPYDMIPEMDMFALLDLAREALMNEPMLLEVNAPVNVVGDIHGQFGDLLRYFQMSGYPPNKSFLFLGDYVDRGPNGVETMTFLLALRVRYPQNVFLLRGNHESASINQHYGFYDECKRRFTVRLWKAFVDCYNCLPVAALIDGKIFCCHGGLSPVLYEMEDIRKLKRPAEVRGAGLLCDLLWSDPDGAITGWAHSDRGVSFKFGPDIVQNFLSRHSLDLVCRAHQVAEDGYEFFAKRQLITVFSAVNYCGEYDNAGAMMSVDKSLNISLVVIKPHKRVRLADGVKPLVEMAVDLRK</sequence>
<evidence type="ECO:0000256" key="2">
    <source>
        <dbReference type="ARBA" id="ARBA00008294"/>
    </source>
</evidence>
<dbReference type="OrthoDB" id="7878297at2759"/>
<dbReference type="GO" id="GO:0031143">
    <property type="term" value="C:pseudopodium"/>
    <property type="evidence" value="ECO:0007669"/>
    <property type="project" value="UniProtKB-SubCell"/>
</dbReference>
<evidence type="ECO:0000256" key="5">
    <source>
        <dbReference type="ARBA" id="ARBA00022912"/>
    </source>
</evidence>
<comment type="cofactor">
    <cofactor evidence="1">
        <name>Mn(2+)</name>
        <dbReference type="ChEBI" id="CHEBI:29035"/>
    </cofactor>
</comment>
<reference evidence="14" key="1">
    <citation type="submission" date="2025-08" db="UniProtKB">
        <authorList>
            <consortium name="RefSeq"/>
        </authorList>
    </citation>
    <scope>IDENTIFICATION</scope>
    <source>
        <strain evidence="14">11010-0011.00</strain>
        <tissue evidence="14">Whole body</tissue>
    </source>
</reference>
<evidence type="ECO:0000256" key="6">
    <source>
        <dbReference type="ARBA" id="ARBA00023211"/>
    </source>
</evidence>
<dbReference type="SUPFAM" id="SSF56300">
    <property type="entry name" value="Metallo-dependent phosphatases"/>
    <property type="match status" value="1"/>
</dbReference>
<dbReference type="GO" id="GO:0097723">
    <property type="term" value="P:amoeboid sperm motility"/>
    <property type="evidence" value="ECO:0007669"/>
    <property type="project" value="UniProtKB-ARBA"/>
</dbReference>
<evidence type="ECO:0000256" key="9">
    <source>
        <dbReference type="ARBA" id="ARBA00048336"/>
    </source>
</evidence>
<comment type="subcellular location">
    <subcellularLocation>
        <location evidence="7">Cell projection</location>
        <location evidence="7">Pseudopodium</location>
    </subcellularLocation>
</comment>
<dbReference type="PRINTS" id="PR00114">
    <property type="entry name" value="STPHPHTASE"/>
</dbReference>
<feature type="domain" description="Serine/threonine specific protein phosphatases" evidence="12">
    <location>
        <begin position="116"/>
        <end position="121"/>
    </location>
</feature>
<dbReference type="RefSeq" id="XP_030375532.1">
    <property type="nucleotide sequence ID" value="XM_030519672.1"/>
</dbReference>
<dbReference type="GO" id="GO:0046872">
    <property type="term" value="F:metal ion binding"/>
    <property type="evidence" value="ECO:0007669"/>
    <property type="project" value="UniProtKB-KW"/>
</dbReference>
<evidence type="ECO:0000256" key="11">
    <source>
        <dbReference type="RuleBase" id="RU004273"/>
    </source>
</evidence>
<dbReference type="PANTHER" id="PTHR11668">
    <property type="entry name" value="SERINE/THREONINE PROTEIN PHOSPHATASE"/>
    <property type="match status" value="1"/>
</dbReference>
<keyword evidence="3" id="KW-0479">Metal-binding</keyword>
<dbReference type="InterPro" id="IPR029052">
    <property type="entry name" value="Metallo-depent_PP-like"/>
</dbReference>
<dbReference type="InterPro" id="IPR006186">
    <property type="entry name" value="Ser/Thr-sp_prot-phosphatase"/>
</dbReference>
<dbReference type="EC" id="3.1.3.16" evidence="11"/>
<evidence type="ECO:0000259" key="12">
    <source>
        <dbReference type="PROSITE" id="PS00125"/>
    </source>
</evidence>
<evidence type="ECO:0000256" key="7">
    <source>
        <dbReference type="ARBA" id="ARBA00037818"/>
    </source>
</evidence>
<keyword evidence="4 11" id="KW-0378">Hydrolase</keyword>
<dbReference type="PANTHER" id="PTHR11668:SF300">
    <property type="entry name" value="SERINE_THREONINE-PROTEIN PHOSPHATASE"/>
    <property type="match status" value="1"/>
</dbReference>
<dbReference type="Pfam" id="PF00149">
    <property type="entry name" value="Metallophos"/>
    <property type="match status" value="1"/>
</dbReference>
<dbReference type="InterPro" id="IPR004843">
    <property type="entry name" value="Calcineurin-like_PHP"/>
</dbReference>
<dbReference type="GO" id="GO:0005737">
    <property type="term" value="C:cytoplasm"/>
    <property type="evidence" value="ECO:0007669"/>
    <property type="project" value="TreeGrafter"/>
</dbReference>
<dbReference type="FunFam" id="3.60.21.10:FF:000026">
    <property type="entry name" value="Serine/threonine-protein phosphatase"/>
    <property type="match status" value="1"/>
</dbReference>
<dbReference type="SMART" id="SM00156">
    <property type="entry name" value="PP2Ac"/>
    <property type="match status" value="1"/>
</dbReference>
<evidence type="ECO:0000313" key="13">
    <source>
        <dbReference type="Proteomes" id="UP000504634"/>
    </source>
</evidence>
<comment type="function">
    <text evidence="10">Probable phosphatase which plays a redundant role with gsp-4 in spermatogenesis by regulating sister chromatid segregation during meiosis. In addition, involved in sperm motility by controlling the dynamic disassembly of major sperm proteins (MSP) in the spermatozoan pseudopodium.</text>
</comment>
<dbReference type="GO" id="GO:0007060">
    <property type="term" value="P:male meiosis chromosome segregation"/>
    <property type="evidence" value="ECO:0007669"/>
    <property type="project" value="UniProtKB-ARBA"/>
</dbReference>
<dbReference type="GO" id="GO:0018991">
    <property type="term" value="P:egg-laying behavior"/>
    <property type="evidence" value="ECO:0007669"/>
    <property type="project" value="UniProtKB-ARBA"/>
</dbReference>
<evidence type="ECO:0000256" key="1">
    <source>
        <dbReference type="ARBA" id="ARBA00001936"/>
    </source>
</evidence>
<keyword evidence="6" id="KW-0464">Manganese</keyword>
<dbReference type="GeneID" id="115624826"/>
<accession>A0A6J2TKI8</accession>
<organism evidence="13 14">
    <name type="scientific">Drosophila lebanonensis</name>
    <name type="common">Fruit fly</name>
    <name type="synonym">Scaptodrosophila lebanonensis</name>
    <dbReference type="NCBI Taxonomy" id="7225"/>
    <lineage>
        <taxon>Eukaryota</taxon>
        <taxon>Metazoa</taxon>
        <taxon>Ecdysozoa</taxon>
        <taxon>Arthropoda</taxon>
        <taxon>Hexapoda</taxon>
        <taxon>Insecta</taxon>
        <taxon>Pterygota</taxon>
        <taxon>Neoptera</taxon>
        <taxon>Endopterygota</taxon>
        <taxon>Diptera</taxon>
        <taxon>Brachycera</taxon>
        <taxon>Muscomorpha</taxon>
        <taxon>Ephydroidea</taxon>
        <taxon>Drosophilidae</taxon>
        <taxon>Scaptodrosophila</taxon>
    </lineage>
</organism>
<evidence type="ECO:0000256" key="10">
    <source>
        <dbReference type="ARBA" id="ARBA00054219"/>
    </source>
</evidence>
<dbReference type="GO" id="GO:0005634">
    <property type="term" value="C:nucleus"/>
    <property type="evidence" value="ECO:0007669"/>
    <property type="project" value="TreeGrafter"/>
</dbReference>
<dbReference type="AlphaFoldDB" id="A0A6J2TKI8"/>
<comment type="catalytic activity">
    <reaction evidence="9 11">
        <text>O-phospho-L-threonyl-[protein] + H2O = L-threonyl-[protein] + phosphate</text>
        <dbReference type="Rhea" id="RHEA:47004"/>
        <dbReference type="Rhea" id="RHEA-COMP:11060"/>
        <dbReference type="Rhea" id="RHEA-COMP:11605"/>
        <dbReference type="ChEBI" id="CHEBI:15377"/>
        <dbReference type="ChEBI" id="CHEBI:30013"/>
        <dbReference type="ChEBI" id="CHEBI:43474"/>
        <dbReference type="ChEBI" id="CHEBI:61977"/>
        <dbReference type="EC" id="3.1.3.16"/>
    </reaction>
</comment>
<name>A0A6J2TKI8_DROLE</name>
<dbReference type="GO" id="GO:0031272">
    <property type="term" value="P:regulation of pseudopodium assembly"/>
    <property type="evidence" value="ECO:0007669"/>
    <property type="project" value="UniProtKB-ARBA"/>
</dbReference>
<dbReference type="PROSITE" id="PS00125">
    <property type="entry name" value="SER_THR_PHOSPHATASE"/>
    <property type="match status" value="1"/>
</dbReference>